<evidence type="ECO:0000256" key="8">
    <source>
        <dbReference type="SAM" id="SignalP"/>
    </source>
</evidence>
<evidence type="ECO:0000256" key="3">
    <source>
        <dbReference type="ARBA" id="ARBA00022729"/>
    </source>
</evidence>
<reference evidence="10 11" key="1">
    <citation type="submission" date="2018-05" db="EMBL/GenBank/DDBJ databases">
        <title>Salinimonas sp. HMF8227 Genome sequencing and assembly.</title>
        <authorList>
            <person name="Kang H."/>
            <person name="Kang J."/>
            <person name="Cha I."/>
            <person name="Kim H."/>
            <person name="Joh K."/>
        </authorList>
    </citation>
    <scope>NUCLEOTIDE SEQUENCE [LARGE SCALE GENOMIC DNA]</scope>
    <source>
        <strain evidence="10 11">HMF8227</strain>
    </source>
</reference>
<dbReference type="Proteomes" id="UP000245728">
    <property type="component" value="Chromosome"/>
</dbReference>
<dbReference type="InterPro" id="IPR016476">
    <property type="entry name" value="SH3_dom_pro"/>
</dbReference>
<evidence type="ECO:0000313" key="11">
    <source>
        <dbReference type="Proteomes" id="UP000245728"/>
    </source>
</evidence>
<dbReference type="NCBIfam" id="TIGR04211">
    <property type="entry name" value="SH3_and_anchor"/>
    <property type="match status" value="1"/>
</dbReference>
<dbReference type="OrthoDB" id="9790951at2"/>
<keyword evidence="3 8" id="KW-0732">Signal</keyword>
<protein>
    <recommendedName>
        <fullName evidence="9">SH3b domain-containing protein</fullName>
    </recommendedName>
</protein>
<keyword evidence="5 7" id="KW-0472">Membrane</keyword>
<keyword evidence="6" id="KW-0175">Coiled coil</keyword>
<dbReference type="SUPFAM" id="SSF57997">
    <property type="entry name" value="Tropomyosin"/>
    <property type="match status" value="1"/>
</dbReference>
<evidence type="ECO:0000259" key="9">
    <source>
        <dbReference type="PROSITE" id="PS51781"/>
    </source>
</evidence>
<dbReference type="InterPro" id="IPR003646">
    <property type="entry name" value="SH3-like_bac-type"/>
</dbReference>
<evidence type="ECO:0000256" key="1">
    <source>
        <dbReference type="ARBA" id="ARBA00004167"/>
    </source>
</evidence>
<dbReference type="EMBL" id="CP029347">
    <property type="protein sequence ID" value="AWL11036.1"/>
    <property type="molecule type" value="Genomic_DNA"/>
</dbReference>
<dbReference type="SMART" id="SM00287">
    <property type="entry name" value="SH3b"/>
    <property type="match status" value="1"/>
</dbReference>
<feature type="domain" description="SH3b" evidence="9">
    <location>
        <begin position="25"/>
        <end position="92"/>
    </location>
</feature>
<accession>A0A2S2E083</accession>
<gene>
    <name evidence="10" type="ORF">HMF8227_00540</name>
</gene>
<evidence type="ECO:0000256" key="4">
    <source>
        <dbReference type="ARBA" id="ARBA00022989"/>
    </source>
</evidence>
<comment type="subcellular location">
    <subcellularLocation>
        <location evidence="1">Membrane</location>
        <topology evidence="1">Single-pass membrane protein</topology>
    </subcellularLocation>
</comment>
<feature type="transmembrane region" description="Helical" evidence="7">
    <location>
        <begin position="165"/>
        <end position="187"/>
    </location>
</feature>
<evidence type="ECO:0000256" key="2">
    <source>
        <dbReference type="ARBA" id="ARBA00022692"/>
    </source>
</evidence>
<feature type="chain" id="PRO_5015614537" description="SH3b domain-containing protein" evidence="8">
    <location>
        <begin position="23"/>
        <end position="197"/>
    </location>
</feature>
<name>A0A2S2E083_9ALTE</name>
<dbReference type="Gene3D" id="2.30.30.40">
    <property type="entry name" value="SH3 Domains"/>
    <property type="match status" value="1"/>
</dbReference>
<dbReference type="AlphaFoldDB" id="A0A2S2E083"/>
<keyword evidence="4 7" id="KW-1133">Transmembrane helix</keyword>
<organism evidence="10 11">
    <name type="scientific">Saliniradius amylolyticus</name>
    <dbReference type="NCBI Taxonomy" id="2183582"/>
    <lineage>
        <taxon>Bacteria</taxon>
        <taxon>Pseudomonadati</taxon>
        <taxon>Pseudomonadota</taxon>
        <taxon>Gammaproteobacteria</taxon>
        <taxon>Alteromonadales</taxon>
        <taxon>Alteromonadaceae</taxon>
        <taxon>Saliniradius</taxon>
    </lineage>
</organism>
<dbReference type="KEGG" id="salh:HMF8227_00540"/>
<proteinExistence type="predicted"/>
<keyword evidence="11" id="KW-1185">Reference proteome</keyword>
<dbReference type="RefSeq" id="WP_109338708.1">
    <property type="nucleotide sequence ID" value="NZ_CP029347.1"/>
</dbReference>
<feature type="signal peptide" evidence="8">
    <location>
        <begin position="1"/>
        <end position="22"/>
    </location>
</feature>
<evidence type="ECO:0000256" key="7">
    <source>
        <dbReference type="SAM" id="Phobius"/>
    </source>
</evidence>
<dbReference type="PIRSF" id="PIRSF006158">
    <property type="entry name" value="UCP006158_SH3"/>
    <property type="match status" value="1"/>
</dbReference>
<dbReference type="Pfam" id="PF08239">
    <property type="entry name" value="SH3_3"/>
    <property type="match status" value="1"/>
</dbReference>
<evidence type="ECO:0000256" key="5">
    <source>
        <dbReference type="ARBA" id="ARBA00023136"/>
    </source>
</evidence>
<dbReference type="PROSITE" id="PS51781">
    <property type="entry name" value="SH3B"/>
    <property type="match status" value="1"/>
</dbReference>
<sequence length="197" mass="22225">MPKLFSVYLVLALLLTAPVTLAQDGETVYVSDELYTFVHAGPGRNYRILGSVTAGTPVTLLEINESEGYSKVHDADKERTGWVKSSFISREPSLKQKLPAVQEELDIAKQALASLRQENQDLLQRRGELQRYNAELEASLEQSQEKLEEALSQLEDIDNQVQIAWMTRGGVIAFVGLLVGVIIMLLPRKRQRRDQWM</sequence>
<evidence type="ECO:0000256" key="6">
    <source>
        <dbReference type="SAM" id="Coils"/>
    </source>
</evidence>
<feature type="coiled-coil region" evidence="6">
    <location>
        <begin position="98"/>
        <end position="160"/>
    </location>
</feature>
<dbReference type="GO" id="GO:0016020">
    <property type="term" value="C:membrane"/>
    <property type="evidence" value="ECO:0007669"/>
    <property type="project" value="UniProtKB-SubCell"/>
</dbReference>
<keyword evidence="2 7" id="KW-0812">Transmembrane</keyword>
<evidence type="ECO:0000313" key="10">
    <source>
        <dbReference type="EMBL" id="AWL11036.1"/>
    </source>
</evidence>